<organism evidence="2 3">
    <name type="scientific">Candidatus Yanofskybacteria bacterium CG10_big_fil_rev_8_21_14_0_10_37_15</name>
    <dbReference type="NCBI Taxonomy" id="1975097"/>
    <lineage>
        <taxon>Bacteria</taxon>
        <taxon>Candidatus Yanofskyibacteriota</taxon>
    </lineage>
</organism>
<dbReference type="EMBL" id="PCXP01000019">
    <property type="protein sequence ID" value="PIR41803.1"/>
    <property type="molecule type" value="Genomic_DNA"/>
</dbReference>
<reference evidence="2 3" key="1">
    <citation type="submission" date="2017-09" db="EMBL/GenBank/DDBJ databases">
        <title>Depth-based differentiation of microbial function through sediment-hosted aquifers and enrichment of novel symbionts in the deep terrestrial subsurface.</title>
        <authorList>
            <person name="Probst A.J."/>
            <person name="Ladd B."/>
            <person name="Jarett J.K."/>
            <person name="Geller-Mcgrath D.E."/>
            <person name="Sieber C.M."/>
            <person name="Emerson J.B."/>
            <person name="Anantharaman K."/>
            <person name="Thomas B.C."/>
            <person name="Malmstrom R."/>
            <person name="Stieglmeier M."/>
            <person name="Klingl A."/>
            <person name="Woyke T."/>
            <person name="Ryan C.M."/>
            <person name="Banfield J.F."/>
        </authorList>
    </citation>
    <scope>NUCLEOTIDE SEQUENCE [LARGE SCALE GENOMIC DNA]</scope>
    <source>
        <strain evidence="2">CG10_big_fil_rev_8_21_14_0_10_37_15</strain>
    </source>
</reference>
<comment type="caution">
    <text evidence="2">The sequence shown here is derived from an EMBL/GenBank/DDBJ whole genome shotgun (WGS) entry which is preliminary data.</text>
</comment>
<evidence type="ECO:0000313" key="3">
    <source>
        <dbReference type="Proteomes" id="UP000230208"/>
    </source>
</evidence>
<evidence type="ECO:0000313" key="2">
    <source>
        <dbReference type="EMBL" id="PIR41803.1"/>
    </source>
</evidence>
<dbReference type="InterPro" id="IPR055259">
    <property type="entry name" value="YkvP/CgeB_Glyco_trans-like"/>
</dbReference>
<dbReference type="SUPFAM" id="SSF53756">
    <property type="entry name" value="UDP-Glycosyltransferase/glycogen phosphorylase"/>
    <property type="match status" value="1"/>
</dbReference>
<gene>
    <name evidence="2" type="ORF">COV30_01250</name>
</gene>
<feature type="domain" description="Spore protein YkvP/CgeB glycosyl transferase-like" evidence="1">
    <location>
        <begin position="198"/>
        <end position="334"/>
    </location>
</feature>
<dbReference type="Pfam" id="PF13524">
    <property type="entry name" value="Glyco_trans_1_2"/>
    <property type="match status" value="1"/>
</dbReference>
<dbReference type="Proteomes" id="UP000230208">
    <property type="component" value="Unassembled WGS sequence"/>
</dbReference>
<evidence type="ECO:0000259" key="1">
    <source>
        <dbReference type="Pfam" id="PF13524"/>
    </source>
</evidence>
<protein>
    <recommendedName>
        <fullName evidence="1">Spore protein YkvP/CgeB glycosyl transferase-like domain-containing protein</fullName>
    </recommendedName>
</protein>
<proteinExistence type="predicted"/>
<accession>A0A2H0R5M7</accession>
<dbReference type="AlphaFoldDB" id="A0A2H0R5M7"/>
<dbReference type="Gene3D" id="3.40.50.2000">
    <property type="entry name" value="Glycogen Phosphorylase B"/>
    <property type="match status" value="1"/>
</dbReference>
<sequence>MMEKINKKKILIVRVEACSFAGPCQKVFEKMGYETATFDYRTGPYFSSRIVRRATRIFPIIKKWTKKDINRRFIRAVNKYRPNYVFALKGEMLEPETIELVKKKGIVTINWFPDFIWAWDGIEKLAPVYDLFFCQDPYVLRLLRDKGLKNCFYLPSAADIDKNDIEPFENREEEFNISMCGSYSKDYYEKRDKCLTFVKDLGLNIWGIGGWDKTELKDSFRGVLLPSEVINIYRKSKIVVNAHYTEEPAEGISPRSFEATAGGALLISDNGRADIFNLFKDGEEFVSFPDGDTGKLKELVEYYLSHPEERVKIARRGYEKTKTKHTYFDRMEEVFRVVMNFEKQSENLQKS</sequence>
<name>A0A2H0R5M7_9BACT</name>